<evidence type="ECO:0000256" key="4">
    <source>
        <dbReference type="ARBA" id="ARBA00023180"/>
    </source>
</evidence>
<reference evidence="9" key="1">
    <citation type="submission" date="2022-10" db="EMBL/GenBank/DDBJ databases">
        <title>The WGS of Solirubrobacter sp. CPCC 204708.</title>
        <authorList>
            <person name="Jiang Z."/>
        </authorList>
    </citation>
    <scope>NUCLEOTIDE SEQUENCE</scope>
    <source>
        <strain evidence="9">CPCC 204708</strain>
    </source>
</reference>
<feature type="compositionally biased region" description="Low complexity" evidence="6">
    <location>
        <begin position="890"/>
        <end position="921"/>
    </location>
</feature>
<dbReference type="InterPro" id="IPR013783">
    <property type="entry name" value="Ig-like_fold"/>
</dbReference>
<dbReference type="Gene3D" id="2.60.40.10">
    <property type="entry name" value="Immunoglobulins"/>
    <property type="match status" value="1"/>
</dbReference>
<comment type="caution">
    <text evidence="9">The sequence shown here is derived from an EMBL/GenBank/DDBJ whole genome shotgun (WGS) entry which is preliminary data.</text>
</comment>
<sequence>MSPRRVHALVALLLAALLLSPAAASAQSDEVIHPQDVTVATGATVTLTTGVTSGGLFVEWYRVATPADVKVKALSTDPKYSFVATAADDGARIYARILTGGRWVNTRPATVTVGDGSASIATHPQDATVLESRPVQFQVVARGTSPLSYQWQRSTDGGASWSDVAGATGAQLRLRPAAGYDGALLRAVVDNAVGGPASSNAAKLTVRRLTGTAVPVAHASLQWGISPIYQGGNPAGNGCNFFSAGKTTGFSGRVGDVHIAHRTAEGLVSVSEGTKCSPSLGQRVLFTEGTGTANPATGEATIQWRGAFTANAYSGLVPWYLEDPKLTVAANGSGTLTATAGGKGADREDPENPFTVPPREVVVATFPDVEVTADGITVKPDYAGVDYFPLVDGVRSTTSAISDALKAGNPNWGSWPQSFVDFHYETELSTYWHTSGLSADPDKPGYPFDVTFAAAPPVAQLPRVLAGPATTATLPLVEGRDVTLTADLEDATSLRWQRSSSVNGPWADLQDGEGVSGATGEALTLSKLDASWNNTYVRVRAGNDEGTVVTPALQLMSRAHQAIAFTIQPSDALTIAGSRVELQARATGHPAPVAHGAEVSQDGGATWKAIEAFERSGDDYRLLSVPAAYDGALVRATARNADGATAASEPARLTVIPATGGPQLALAPAGNVDPGVATTFTVVGAGFTIPDKESDKRHFSLDLGVFTTDGWQPGRPGNATPLATSPQVKGGQLYRGRLQDSGGWFQVTLTVPAGKLQPGAVHGVGAFLRLHDSDTNVSTFMNRAGDAWIGLPLTGQAPAAIATQPKSVTAKAGEAVELTVRASGTPAPKLQWQRRARGAAGWADLAGETGSALKLTATAADDGAAFRAVADNRLGVPASSDAAVLTVTVPHETTPTPTPTPTATATPQAQASPQPTATPVAERTPTPRPQLTVPKGHRRLAANRTATIATVACTSCSVTAPKRITVKIAGRRYALAVSTVHTRGRIGLRVRAPRAAAQRLRGRTTRLAFSVKVATGTGTTTLLVRATLAGRR</sequence>
<feature type="signal peptide" evidence="7">
    <location>
        <begin position="1"/>
        <end position="26"/>
    </location>
</feature>
<proteinExistence type="predicted"/>
<feature type="domain" description="Ig-like" evidence="8">
    <location>
        <begin position="798"/>
        <end position="886"/>
    </location>
</feature>
<dbReference type="PANTHER" id="PTHR11640:SF31">
    <property type="entry name" value="IRREGULAR CHIASM C-ROUGHEST PROTEIN-RELATED"/>
    <property type="match status" value="1"/>
</dbReference>
<evidence type="ECO:0000256" key="7">
    <source>
        <dbReference type="SAM" id="SignalP"/>
    </source>
</evidence>
<feature type="region of interest" description="Disordered" evidence="6">
    <location>
        <begin position="890"/>
        <end position="930"/>
    </location>
</feature>
<accession>A0ABT4RIC7</accession>
<evidence type="ECO:0000313" key="9">
    <source>
        <dbReference type="EMBL" id="MDA0138273.1"/>
    </source>
</evidence>
<keyword evidence="10" id="KW-1185">Reference proteome</keyword>
<dbReference type="SMART" id="SM00409">
    <property type="entry name" value="IG"/>
    <property type="match status" value="4"/>
</dbReference>
<dbReference type="Proteomes" id="UP001147700">
    <property type="component" value="Unassembled WGS sequence"/>
</dbReference>
<name>A0ABT4RIC7_9ACTN</name>
<keyword evidence="3" id="KW-1015">Disulfide bond</keyword>
<gene>
    <name evidence="9" type="ORF">OJ962_12255</name>
</gene>
<keyword evidence="2" id="KW-0472">Membrane</keyword>
<protein>
    <recommendedName>
        <fullName evidence="8">Ig-like domain-containing protein</fullName>
    </recommendedName>
</protein>
<keyword evidence="5" id="KW-0393">Immunoglobulin domain</keyword>
<evidence type="ECO:0000256" key="1">
    <source>
        <dbReference type="ARBA" id="ARBA00004479"/>
    </source>
</evidence>
<evidence type="ECO:0000256" key="6">
    <source>
        <dbReference type="SAM" id="MobiDB-lite"/>
    </source>
</evidence>
<dbReference type="Gene3D" id="2.60.40.2700">
    <property type="match status" value="1"/>
</dbReference>
<dbReference type="RefSeq" id="WP_202956504.1">
    <property type="nucleotide sequence ID" value="NZ_JAPCID010000014.1"/>
</dbReference>
<evidence type="ECO:0000256" key="2">
    <source>
        <dbReference type="ARBA" id="ARBA00023136"/>
    </source>
</evidence>
<evidence type="ECO:0000313" key="10">
    <source>
        <dbReference type="Proteomes" id="UP001147700"/>
    </source>
</evidence>
<dbReference type="InterPro" id="IPR036179">
    <property type="entry name" value="Ig-like_dom_sf"/>
</dbReference>
<feature type="chain" id="PRO_5045725167" description="Ig-like domain-containing protein" evidence="7">
    <location>
        <begin position="27"/>
        <end position="1032"/>
    </location>
</feature>
<dbReference type="InterPro" id="IPR007110">
    <property type="entry name" value="Ig-like_dom"/>
</dbReference>
<dbReference type="InterPro" id="IPR013098">
    <property type="entry name" value="Ig_I-set"/>
</dbReference>
<dbReference type="PANTHER" id="PTHR11640">
    <property type="entry name" value="NEPHRIN"/>
    <property type="match status" value="1"/>
</dbReference>
<evidence type="ECO:0000256" key="5">
    <source>
        <dbReference type="ARBA" id="ARBA00023319"/>
    </source>
</evidence>
<comment type="subcellular location">
    <subcellularLocation>
        <location evidence="1">Membrane</location>
        <topology evidence="1">Single-pass type I membrane protein</topology>
    </subcellularLocation>
</comment>
<keyword evidence="7" id="KW-0732">Signal</keyword>
<dbReference type="EMBL" id="JAPCID010000014">
    <property type="protein sequence ID" value="MDA0138273.1"/>
    <property type="molecule type" value="Genomic_DNA"/>
</dbReference>
<dbReference type="InterPro" id="IPR003599">
    <property type="entry name" value="Ig_sub"/>
</dbReference>
<keyword evidence="4" id="KW-0325">Glycoprotein</keyword>
<dbReference type="PROSITE" id="PS50835">
    <property type="entry name" value="IG_LIKE"/>
    <property type="match status" value="1"/>
</dbReference>
<organism evidence="9 10">
    <name type="scientific">Solirubrobacter deserti</name>
    <dbReference type="NCBI Taxonomy" id="2282478"/>
    <lineage>
        <taxon>Bacteria</taxon>
        <taxon>Bacillati</taxon>
        <taxon>Actinomycetota</taxon>
        <taxon>Thermoleophilia</taxon>
        <taxon>Solirubrobacterales</taxon>
        <taxon>Solirubrobacteraceae</taxon>
        <taxon>Solirubrobacter</taxon>
    </lineage>
</organism>
<evidence type="ECO:0000259" key="8">
    <source>
        <dbReference type="PROSITE" id="PS50835"/>
    </source>
</evidence>
<evidence type="ECO:0000256" key="3">
    <source>
        <dbReference type="ARBA" id="ARBA00023157"/>
    </source>
</evidence>
<dbReference type="SUPFAM" id="SSF48726">
    <property type="entry name" value="Immunoglobulin"/>
    <property type="match status" value="1"/>
</dbReference>
<dbReference type="Pfam" id="PF07679">
    <property type="entry name" value="I-set"/>
    <property type="match status" value="1"/>
</dbReference>
<dbReference type="InterPro" id="IPR051275">
    <property type="entry name" value="Cell_adhesion_signaling"/>
</dbReference>